<dbReference type="PANTHER" id="PTHR47689">
    <property type="entry name" value="TETRATRICOPEPTIDE REPEAT (TPR)-LIKE SUPERFAMILY PROTEIN"/>
    <property type="match status" value="1"/>
</dbReference>
<sequence>MSRKGLPRRDHLSFLRGQIGANMLRIARVAMLNSIQHRKTNISDAIAELDKAKGLLNNAIRIAWQVVDKLKTQSKKQGYGVSGETGHEGHVALNILVSSL</sequence>
<evidence type="ECO:0000313" key="1">
    <source>
        <dbReference type="EMBL" id="KAE8708044.1"/>
    </source>
</evidence>
<proteinExistence type="predicted"/>
<dbReference type="EMBL" id="VEPZ02000949">
    <property type="protein sequence ID" value="KAE8708044.1"/>
    <property type="molecule type" value="Genomic_DNA"/>
</dbReference>
<name>A0A6A3ATN9_HIBSY</name>
<organism evidence="1 2">
    <name type="scientific">Hibiscus syriacus</name>
    <name type="common">Rose of Sharon</name>
    <dbReference type="NCBI Taxonomy" id="106335"/>
    <lineage>
        <taxon>Eukaryota</taxon>
        <taxon>Viridiplantae</taxon>
        <taxon>Streptophyta</taxon>
        <taxon>Embryophyta</taxon>
        <taxon>Tracheophyta</taxon>
        <taxon>Spermatophyta</taxon>
        <taxon>Magnoliopsida</taxon>
        <taxon>eudicotyledons</taxon>
        <taxon>Gunneridae</taxon>
        <taxon>Pentapetalae</taxon>
        <taxon>rosids</taxon>
        <taxon>malvids</taxon>
        <taxon>Malvales</taxon>
        <taxon>Malvaceae</taxon>
        <taxon>Malvoideae</taxon>
        <taxon>Hibiscus</taxon>
    </lineage>
</organism>
<dbReference type="Proteomes" id="UP000436088">
    <property type="component" value="Unassembled WGS sequence"/>
</dbReference>
<evidence type="ECO:0000313" key="2">
    <source>
        <dbReference type="Proteomes" id="UP000436088"/>
    </source>
</evidence>
<dbReference type="PANTHER" id="PTHR47689:SF2">
    <property type="entry name" value="TETRATRICOPEPTIDE REPEAT (TPR)-LIKE SUPERFAMILY PROTEIN"/>
    <property type="match status" value="1"/>
</dbReference>
<dbReference type="AlphaFoldDB" id="A0A6A3ATN9"/>
<protein>
    <submittedName>
        <fullName evidence="1">Uncharacterized protein</fullName>
    </submittedName>
</protein>
<accession>A0A6A3ATN9</accession>
<comment type="caution">
    <text evidence="1">The sequence shown here is derived from an EMBL/GenBank/DDBJ whole genome shotgun (WGS) entry which is preliminary data.</text>
</comment>
<reference evidence="1" key="1">
    <citation type="submission" date="2019-09" db="EMBL/GenBank/DDBJ databases">
        <title>Draft genome information of white flower Hibiscus syriacus.</title>
        <authorList>
            <person name="Kim Y.-M."/>
        </authorList>
    </citation>
    <scope>NUCLEOTIDE SEQUENCE [LARGE SCALE GENOMIC DNA]</scope>
    <source>
        <strain evidence="1">YM2019G1</strain>
    </source>
</reference>
<gene>
    <name evidence="1" type="ORF">F3Y22_tig00110356pilonHSYRG00023</name>
</gene>
<keyword evidence="2" id="KW-1185">Reference proteome</keyword>